<sequence length="135" mass="14577">MARGRKAEVRALDGALAEAPKPPAWMPAHGKAEWRRVVPQLVADRKIAAHELQTVEAYCLAVATMRQAEEAVRLHGLTFESDSGPKRRPETTILKENLEAARRLAAELGLTPASRNKNSGGARGDGEAAEFGVDI</sequence>
<dbReference type="Pfam" id="PF05119">
    <property type="entry name" value="Terminase_4"/>
    <property type="match status" value="1"/>
</dbReference>
<dbReference type="AlphaFoldDB" id="A0A316JB84"/>
<organism evidence="2 3">
    <name type="scientific">Falsochrobactrum shanghaiense</name>
    <dbReference type="NCBI Taxonomy" id="2201899"/>
    <lineage>
        <taxon>Bacteria</taxon>
        <taxon>Pseudomonadati</taxon>
        <taxon>Pseudomonadota</taxon>
        <taxon>Alphaproteobacteria</taxon>
        <taxon>Hyphomicrobiales</taxon>
        <taxon>Brucellaceae</taxon>
        <taxon>Falsochrobactrum</taxon>
    </lineage>
</organism>
<dbReference type="OrthoDB" id="7843333at2"/>
<keyword evidence="3" id="KW-1185">Reference proteome</keyword>
<reference evidence="2 3" key="1">
    <citation type="submission" date="2018-05" db="EMBL/GenBank/DDBJ databases">
        <title>Comparative genomic sequence analysis between strain HN4 and CCM 8460T (Falsochrobactrum ovis) will provide more evidence to prove that HN4 is a new species of Falsochrobactrum.</title>
        <authorList>
            <person name="Lyu W."/>
            <person name="Sun L."/>
            <person name="Yao L."/>
        </authorList>
    </citation>
    <scope>NUCLEOTIDE SEQUENCE [LARGE SCALE GENOMIC DNA]</scope>
    <source>
        <strain evidence="2 3">HN4</strain>
    </source>
</reference>
<dbReference type="RefSeq" id="WP_109704648.1">
    <property type="nucleotide sequence ID" value="NZ_QGDB01000001.1"/>
</dbReference>
<evidence type="ECO:0000313" key="2">
    <source>
        <dbReference type="EMBL" id="PWL19257.1"/>
    </source>
</evidence>
<comment type="caution">
    <text evidence="2">The sequence shown here is derived from an EMBL/GenBank/DDBJ whole genome shotgun (WGS) entry which is preliminary data.</text>
</comment>
<dbReference type="InterPro" id="IPR006448">
    <property type="entry name" value="Phage_term_ssu_P27"/>
</dbReference>
<name>A0A316JB84_9HYPH</name>
<gene>
    <name evidence="2" type="ORF">DKP76_01470</name>
</gene>
<dbReference type="Proteomes" id="UP000245865">
    <property type="component" value="Unassembled WGS sequence"/>
</dbReference>
<protein>
    <submittedName>
        <fullName evidence="2">Phage terminase small subunit P27 family</fullName>
    </submittedName>
</protein>
<dbReference type="NCBIfam" id="TIGR01558">
    <property type="entry name" value="sm_term_P27"/>
    <property type="match status" value="1"/>
</dbReference>
<feature type="region of interest" description="Disordered" evidence="1">
    <location>
        <begin position="109"/>
        <end position="135"/>
    </location>
</feature>
<dbReference type="EMBL" id="QGDB01000001">
    <property type="protein sequence ID" value="PWL19257.1"/>
    <property type="molecule type" value="Genomic_DNA"/>
</dbReference>
<accession>A0A316JB84</accession>
<proteinExistence type="predicted"/>
<evidence type="ECO:0000256" key="1">
    <source>
        <dbReference type="SAM" id="MobiDB-lite"/>
    </source>
</evidence>
<evidence type="ECO:0000313" key="3">
    <source>
        <dbReference type="Proteomes" id="UP000245865"/>
    </source>
</evidence>